<dbReference type="Proteomes" id="UP000655287">
    <property type="component" value="Unassembled WGS sequence"/>
</dbReference>
<comment type="caution">
    <text evidence="1">The sequence shown here is derived from an EMBL/GenBank/DDBJ whole genome shotgun (WGS) entry which is preliminary data.</text>
</comment>
<dbReference type="RefSeq" id="WP_203985221.1">
    <property type="nucleotide sequence ID" value="NZ_BOOU01000044.1"/>
</dbReference>
<organism evidence="1 2">
    <name type="scientific">Sphaerisporangium rufum</name>
    <dbReference type="NCBI Taxonomy" id="1381558"/>
    <lineage>
        <taxon>Bacteria</taxon>
        <taxon>Bacillati</taxon>
        <taxon>Actinomycetota</taxon>
        <taxon>Actinomycetes</taxon>
        <taxon>Streptosporangiales</taxon>
        <taxon>Streptosporangiaceae</taxon>
        <taxon>Sphaerisporangium</taxon>
    </lineage>
</organism>
<evidence type="ECO:0000313" key="1">
    <source>
        <dbReference type="EMBL" id="GII78121.1"/>
    </source>
</evidence>
<dbReference type="EMBL" id="BOOU01000044">
    <property type="protein sequence ID" value="GII78121.1"/>
    <property type="molecule type" value="Genomic_DNA"/>
</dbReference>
<evidence type="ECO:0000313" key="2">
    <source>
        <dbReference type="Proteomes" id="UP000655287"/>
    </source>
</evidence>
<accession>A0A919R493</accession>
<proteinExistence type="predicted"/>
<reference evidence="1" key="1">
    <citation type="submission" date="2021-01" db="EMBL/GenBank/DDBJ databases">
        <title>Whole genome shotgun sequence of Sphaerisporangium rufum NBRC 109079.</title>
        <authorList>
            <person name="Komaki H."/>
            <person name="Tamura T."/>
        </authorList>
    </citation>
    <scope>NUCLEOTIDE SEQUENCE</scope>
    <source>
        <strain evidence="1">NBRC 109079</strain>
    </source>
</reference>
<name>A0A919R493_9ACTN</name>
<gene>
    <name evidence="1" type="ORF">Sru01_31030</name>
</gene>
<keyword evidence="2" id="KW-1185">Reference proteome</keyword>
<dbReference type="AlphaFoldDB" id="A0A919R493"/>
<protein>
    <submittedName>
        <fullName evidence="1">Uncharacterized protein</fullName>
    </submittedName>
</protein>
<sequence length="237" mass="24714">MTITAPTAAGPPTAPTAVSRLDRVELFAALARAPIGDHGMLEAAIAWQILRPAERWNAAQGWHAAATPRLTVVETRGEPVAARVARLLFGVAWATVAEDAGPGPGGRPVFRVEVPKAQYPRVLRVLNNAWRGARRAFDPRGPVPDPRAAVELWRMGILAGGRVGGGPSAIHLRAGTVGAARTLAAAAGRLGLTPIVDAVRADPAVSLSHPGEVHWLLAQATAEGPAAPRPGTPPRRL</sequence>